<sequence length="504" mass="56856">MVFWVWFLLFINGMLASLYPTTKVCKLLLISLFVFFLPSTLSAQYLFLEKIEACGNASFCMDCGDKKATCDQFTLDYICGQINRRYSFKDVNTSITFQVLVESSGFSCVLSHSDVTNSSLTSELIRYLNGNIWKAAKENGKPISASVNVMFRIANGVMSARMLRMDLSQLAPPGDPVIYNKTITYTNPSLKNYDFKVWTRYNSPLPDNIGQSAAVDKSDILWYATAKGLTRFDGEGFTPVNEFNSPFTAETPVQDITVDKDNFKWAYAYNRVYKYQDGAGWQIYDFKKFLASGVNHILNSRNGKLLFTTKDGLVVVKKDKVVLLNKKTIPQLPSSNISYAFDDSQQRLWIGTSKGTIMMDGHSIITKFNTANTPLKNMSISGATEDENGNIYFSMVDCNKVEGDNDREGIAVLKANGQWLHYNDKNSGMPANHVNTMLYDKFEHVLWIGTDQSGLVRFNLKDEWENYHNNNSAMPGFTVYQLMQDSKGDIYATTANGLTRIKKK</sequence>
<dbReference type="STRING" id="1391627.SAMN05216464_101541"/>
<dbReference type="InterPro" id="IPR015943">
    <property type="entry name" value="WD40/YVTN_repeat-like_dom_sf"/>
</dbReference>
<evidence type="ECO:0000313" key="2">
    <source>
        <dbReference type="Proteomes" id="UP000199072"/>
    </source>
</evidence>
<protein>
    <recommendedName>
        <fullName evidence="3">Two component regulator propeller</fullName>
    </recommendedName>
</protein>
<reference evidence="1 2" key="1">
    <citation type="submission" date="2016-10" db="EMBL/GenBank/DDBJ databases">
        <authorList>
            <person name="de Groot N.N."/>
        </authorList>
    </citation>
    <scope>NUCLEOTIDE SEQUENCE [LARGE SCALE GENOMIC DNA]</scope>
    <source>
        <strain evidence="1 2">47C3B</strain>
    </source>
</reference>
<organism evidence="1 2">
    <name type="scientific">Mucilaginibacter pineti</name>
    <dbReference type="NCBI Taxonomy" id="1391627"/>
    <lineage>
        <taxon>Bacteria</taxon>
        <taxon>Pseudomonadati</taxon>
        <taxon>Bacteroidota</taxon>
        <taxon>Sphingobacteriia</taxon>
        <taxon>Sphingobacteriales</taxon>
        <taxon>Sphingobacteriaceae</taxon>
        <taxon>Mucilaginibacter</taxon>
    </lineage>
</organism>
<dbReference type="InterPro" id="IPR011110">
    <property type="entry name" value="Reg_prop"/>
</dbReference>
<proteinExistence type="predicted"/>
<name>A0A1G6U5J8_9SPHI</name>
<dbReference type="Proteomes" id="UP000199072">
    <property type="component" value="Unassembled WGS sequence"/>
</dbReference>
<dbReference type="AlphaFoldDB" id="A0A1G6U5J8"/>
<accession>A0A1G6U5J8</accession>
<dbReference type="Pfam" id="PF07494">
    <property type="entry name" value="Reg_prop"/>
    <property type="match status" value="1"/>
</dbReference>
<evidence type="ECO:0000313" key="1">
    <source>
        <dbReference type="EMBL" id="SDD36660.1"/>
    </source>
</evidence>
<dbReference type="Gene3D" id="2.130.10.10">
    <property type="entry name" value="YVTN repeat-like/Quinoprotein amine dehydrogenase"/>
    <property type="match status" value="2"/>
</dbReference>
<dbReference type="SUPFAM" id="SSF63829">
    <property type="entry name" value="Calcium-dependent phosphotriesterase"/>
    <property type="match status" value="1"/>
</dbReference>
<evidence type="ECO:0008006" key="3">
    <source>
        <dbReference type="Google" id="ProtNLM"/>
    </source>
</evidence>
<dbReference type="EMBL" id="FNAI01000001">
    <property type="protein sequence ID" value="SDD36660.1"/>
    <property type="molecule type" value="Genomic_DNA"/>
</dbReference>
<gene>
    <name evidence="1" type="ORF">SAMN05216464_101541</name>
</gene>
<keyword evidence="2" id="KW-1185">Reference proteome</keyword>